<accession>A0A8H4VFV4</accession>
<proteinExistence type="predicted"/>
<dbReference type="AlphaFoldDB" id="A0A8H4VFV4"/>
<sequence>MRFTMTGPIALLAATCAADSLHTSHHVHSGRHVHGDWRTNDGAVHSINADDGCRRPGVPRMVDFCIDYRRQRLHFRFDGQNRRCMRRSNYEFKKVNAGNYEFTDWEEATCEW</sequence>
<feature type="signal peptide" evidence="1">
    <location>
        <begin position="1"/>
        <end position="17"/>
    </location>
</feature>
<feature type="chain" id="PRO_5034965102" evidence="1">
    <location>
        <begin position="18"/>
        <end position="112"/>
    </location>
</feature>
<dbReference type="OrthoDB" id="4860686at2759"/>
<dbReference type="EMBL" id="JAACLJ010000001">
    <property type="protein sequence ID" value="KAF4594404.1"/>
    <property type="molecule type" value="Genomic_DNA"/>
</dbReference>
<reference evidence="2 3" key="1">
    <citation type="journal article" date="2020" name="G3 (Bethesda)">
        <title>Genetic Underpinnings of Host Manipulation by Ophiocordyceps as Revealed by Comparative Transcriptomics.</title>
        <authorList>
            <person name="Will I."/>
            <person name="Das B."/>
            <person name="Trinh T."/>
            <person name="Brachmann A."/>
            <person name="Ohm R.A."/>
            <person name="de Bekker C."/>
        </authorList>
    </citation>
    <scope>NUCLEOTIDE SEQUENCE [LARGE SCALE GENOMIC DNA]</scope>
    <source>
        <strain evidence="2 3">EC05</strain>
    </source>
</reference>
<comment type="caution">
    <text evidence="2">The sequence shown here is derived from an EMBL/GenBank/DDBJ whole genome shotgun (WGS) entry which is preliminary data.</text>
</comment>
<evidence type="ECO:0000313" key="2">
    <source>
        <dbReference type="EMBL" id="KAF4594404.1"/>
    </source>
</evidence>
<evidence type="ECO:0000256" key="1">
    <source>
        <dbReference type="SAM" id="SignalP"/>
    </source>
</evidence>
<protein>
    <submittedName>
        <fullName evidence="2">Uncharacterized protein</fullName>
    </submittedName>
</protein>
<name>A0A8H4VFV4_9HYPO</name>
<organism evidence="2 3">
    <name type="scientific">Ophiocordyceps camponoti-floridani</name>
    <dbReference type="NCBI Taxonomy" id="2030778"/>
    <lineage>
        <taxon>Eukaryota</taxon>
        <taxon>Fungi</taxon>
        <taxon>Dikarya</taxon>
        <taxon>Ascomycota</taxon>
        <taxon>Pezizomycotina</taxon>
        <taxon>Sordariomycetes</taxon>
        <taxon>Hypocreomycetidae</taxon>
        <taxon>Hypocreales</taxon>
        <taxon>Ophiocordycipitaceae</taxon>
        <taxon>Ophiocordyceps</taxon>
    </lineage>
</organism>
<evidence type="ECO:0000313" key="3">
    <source>
        <dbReference type="Proteomes" id="UP000562929"/>
    </source>
</evidence>
<dbReference type="Proteomes" id="UP000562929">
    <property type="component" value="Unassembled WGS sequence"/>
</dbReference>
<keyword evidence="3" id="KW-1185">Reference proteome</keyword>
<gene>
    <name evidence="2" type="ORF">GQ602_000017</name>
</gene>
<keyword evidence="1" id="KW-0732">Signal</keyword>